<dbReference type="Gene3D" id="1.20.1330.10">
    <property type="entry name" value="f41 fragment of flagellin, N-terminal domain"/>
    <property type="match status" value="1"/>
</dbReference>
<accession>A0A0X8XBB2</accession>
<keyword evidence="9" id="KW-1185">Reference proteome</keyword>
<dbReference type="GO" id="GO:0005576">
    <property type="term" value="C:extracellular region"/>
    <property type="evidence" value="ECO:0007669"/>
    <property type="project" value="UniProtKB-SubCell"/>
</dbReference>
<evidence type="ECO:0000256" key="5">
    <source>
        <dbReference type="SAM" id="Coils"/>
    </source>
</evidence>
<evidence type="ECO:0000259" key="6">
    <source>
        <dbReference type="Pfam" id="PF00669"/>
    </source>
</evidence>
<gene>
    <name evidence="8" type="primary">fliC_1</name>
    <name evidence="8" type="ORF">HH1059_21510</name>
</gene>
<evidence type="ECO:0000259" key="7">
    <source>
        <dbReference type="Pfam" id="PF00700"/>
    </source>
</evidence>
<dbReference type="RefSeq" id="WP_096410149.1">
    <property type="nucleotide sequence ID" value="NZ_AP017372.2"/>
</dbReference>
<organism evidence="8 9">
    <name type="scientific">Halorhodospira halochloris</name>
    <name type="common">Ectothiorhodospira halochloris</name>
    <dbReference type="NCBI Taxonomy" id="1052"/>
    <lineage>
        <taxon>Bacteria</taxon>
        <taxon>Pseudomonadati</taxon>
        <taxon>Pseudomonadota</taxon>
        <taxon>Gammaproteobacteria</taxon>
        <taxon>Chromatiales</taxon>
        <taxon>Ectothiorhodospiraceae</taxon>
        <taxon>Halorhodospira</taxon>
    </lineage>
</organism>
<proteinExistence type="inferred from homology"/>
<dbReference type="InterPro" id="IPR042187">
    <property type="entry name" value="Flagellin_C_sub2"/>
</dbReference>
<sequence length="500" mass="53833">MAQVINTNVASLNAQRHLNASKGDMETAIERLSSGLRINSARDDAAGLAISERFTAQINGLDQAARNANDGISFAQTAEGAMEEMSNLLQRVRELAVQAANDTNTPGDRDALNREVQAALDEVNRIAENTQFNQQNVLDGSLGELIFQVGANRAQSLSVSGMDLRGEKLGAQIIDGQAVLSQIQEGASEELDFGDADININGTAISLEGVRSVSEAVERINERNPVTGVQAFRADRATQEFTFAEDNFDGTEESASLKINGQQINFNMGEDPEEALQNMVDAVNSRAAETGVEARVSGDGRVEFRSESDFRIGRSDVGELPIAIPDGVDGALDMEDEFDFGEGLHVQRGIQLASELEGAVSIEADDQDLARLGLIDADGDLLSGKNYVVTGQEVDGKVETINVQNRAAADNAIRTVDFALGRINEVRADLGAVQNRFEATINNLNISSENLSESRSRIRDADFAEETAEMTRTEILQQAGTSVLGQANQMPQMVTQLLQQ</sequence>
<dbReference type="InterPro" id="IPR001029">
    <property type="entry name" value="Flagellin_N"/>
</dbReference>
<feature type="domain" description="Flagellin C-terminal" evidence="7">
    <location>
        <begin position="414"/>
        <end position="498"/>
    </location>
</feature>
<comment type="function">
    <text evidence="4">Flagellin is the subunit protein which polymerizes to form the filaments of bacterial flagella.</text>
</comment>
<dbReference type="Gene3D" id="2.30.220.10">
    <property type="entry name" value="f41 fragment of flagellin, C-terminal domain"/>
    <property type="match status" value="1"/>
</dbReference>
<dbReference type="PANTHER" id="PTHR42792:SF2">
    <property type="entry name" value="FLAGELLIN"/>
    <property type="match status" value="1"/>
</dbReference>
<evidence type="ECO:0000256" key="3">
    <source>
        <dbReference type="ARBA" id="ARBA00023143"/>
    </source>
</evidence>
<keyword evidence="2 4" id="KW-0964">Secreted</keyword>
<dbReference type="PRINTS" id="PR00207">
    <property type="entry name" value="FLAGELLIN"/>
</dbReference>
<dbReference type="Pfam" id="PF00669">
    <property type="entry name" value="Flagellin_N"/>
    <property type="match status" value="1"/>
</dbReference>
<evidence type="ECO:0000313" key="9">
    <source>
        <dbReference type="Proteomes" id="UP000218890"/>
    </source>
</evidence>
<evidence type="ECO:0000313" key="8">
    <source>
        <dbReference type="EMBL" id="BAU58860.1"/>
    </source>
</evidence>
<dbReference type="SUPFAM" id="SSF64518">
    <property type="entry name" value="Phase 1 flagellin"/>
    <property type="match status" value="1"/>
</dbReference>
<reference evidence="8" key="1">
    <citation type="submission" date="2016-02" db="EMBL/GenBank/DDBJ databases">
        <title>Halorhodospira halochloris DSM-1059 complete genome, version 2.</title>
        <authorList>
            <person name="Tsukatani Y."/>
        </authorList>
    </citation>
    <scope>NUCLEOTIDE SEQUENCE</scope>
    <source>
        <strain evidence="8">DSM 1059</strain>
    </source>
</reference>
<keyword evidence="3 4" id="KW-0975">Bacterial flagellum</keyword>
<dbReference type="InterPro" id="IPR046358">
    <property type="entry name" value="Flagellin_C"/>
</dbReference>
<dbReference type="Gene3D" id="6.10.10.10">
    <property type="entry name" value="Flagellar export chaperone, C-terminal domain"/>
    <property type="match status" value="1"/>
</dbReference>
<dbReference type="KEGG" id="hhk:HH1059_21510"/>
<dbReference type="AlphaFoldDB" id="A0A0X8XBB2"/>
<dbReference type="GO" id="GO:0009288">
    <property type="term" value="C:bacterial-type flagellum"/>
    <property type="evidence" value="ECO:0007669"/>
    <property type="project" value="UniProtKB-SubCell"/>
</dbReference>
<keyword evidence="5" id="KW-0175">Coiled coil</keyword>
<comment type="subcellular location">
    <subcellularLocation>
        <location evidence="4">Secreted</location>
    </subcellularLocation>
    <subcellularLocation>
        <location evidence="4">Bacterial flagellum</location>
    </subcellularLocation>
</comment>
<keyword evidence="8" id="KW-0966">Cell projection</keyword>
<feature type="domain" description="Flagellin N-terminal" evidence="6">
    <location>
        <begin position="5"/>
        <end position="141"/>
    </location>
</feature>
<comment type="similarity">
    <text evidence="1 4">Belongs to the bacterial flagellin family.</text>
</comment>
<protein>
    <recommendedName>
        <fullName evidence="4">Flagellin</fullName>
    </recommendedName>
</protein>
<dbReference type="Gene3D" id="6.10.280.190">
    <property type="match status" value="1"/>
</dbReference>
<dbReference type="InterPro" id="IPR001492">
    <property type="entry name" value="Flagellin"/>
</dbReference>
<evidence type="ECO:0000256" key="2">
    <source>
        <dbReference type="ARBA" id="ARBA00022525"/>
    </source>
</evidence>
<dbReference type="Proteomes" id="UP000218890">
    <property type="component" value="Chromosome"/>
</dbReference>
<dbReference type="GO" id="GO:0005198">
    <property type="term" value="F:structural molecule activity"/>
    <property type="evidence" value="ECO:0007669"/>
    <property type="project" value="UniProtKB-UniRule"/>
</dbReference>
<dbReference type="PANTHER" id="PTHR42792">
    <property type="entry name" value="FLAGELLIN"/>
    <property type="match status" value="1"/>
</dbReference>
<dbReference type="Gene3D" id="2.170.280.10">
    <property type="entry name" value="f41 fragment of flagellin, middle domain"/>
    <property type="match status" value="1"/>
</dbReference>
<feature type="coiled-coil region" evidence="5">
    <location>
        <begin position="75"/>
        <end position="129"/>
    </location>
</feature>
<keyword evidence="8" id="KW-0282">Flagellum</keyword>
<dbReference type="OrthoDB" id="9796789at2"/>
<keyword evidence="8" id="KW-0969">Cilium</keyword>
<name>A0A0X8XBB2_HALHR</name>
<evidence type="ECO:0000256" key="4">
    <source>
        <dbReference type="RuleBase" id="RU362073"/>
    </source>
</evidence>
<evidence type="ECO:0000256" key="1">
    <source>
        <dbReference type="ARBA" id="ARBA00005709"/>
    </source>
</evidence>
<dbReference type="Pfam" id="PF00700">
    <property type="entry name" value="Flagellin_C"/>
    <property type="match status" value="1"/>
</dbReference>
<dbReference type="EMBL" id="AP017372">
    <property type="protein sequence ID" value="BAU58860.1"/>
    <property type="molecule type" value="Genomic_DNA"/>
</dbReference>